<comment type="caution">
    <text evidence="1">The sequence shown here is derived from an EMBL/GenBank/DDBJ whole genome shotgun (WGS) entry which is preliminary data.</text>
</comment>
<gene>
    <name evidence="1" type="ORF">TKK_016556</name>
</gene>
<evidence type="ECO:0000313" key="2">
    <source>
        <dbReference type="Proteomes" id="UP001627154"/>
    </source>
</evidence>
<evidence type="ECO:0000313" key="1">
    <source>
        <dbReference type="EMBL" id="KAL3388325.1"/>
    </source>
</evidence>
<dbReference type="AlphaFoldDB" id="A0ABD2W5I6"/>
<name>A0ABD2W5I6_9HYME</name>
<accession>A0ABD2W5I6</accession>
<protein>
    <submittedName>
        <fullName evidence="1">Uncharacterized protein</fullName>
    </submittedName>
</protein>
<dbReference type="Proteomes" id="UP001627154">
    <property type="component" value="Unassembled WGS sequence"/>
</dbReference>
<dbReference type="EMBL" id="JBJJXI010000134">
    <property type="protein sequence ID" value="KAL3388325.1"/>
    <property type="molecule type" value="Genomic_DNA"/>
</dbReference>
<sequence>MFCVVTAWGDLVTDTLAEKLVRMQRIALLRICRAYRTASTASLQICTGLLPLDLESIRWRLRAKIKRGASFKLYGVAFWEGDNKRQALERVETLLFDPWQERWLATSKGEATKRFFPRIANRIEKDFIELDHYVSQFLTGHGDFSYRLHAFRLVVSPLCSCGADETDRHVLLVCERLEASSVELRECCQLVLNKLKTMSWSNFEKSSLP</sequence>
<organism evidence="1 2">
    <name type="scientific">Trichogramma kaykai</name>
    <dbReference type="NCBI Taxonomy" id="54128"/>
    <lineage>
        <taxon>Eukaryota</taxon>
        <taxon>Metazoa</taxon>
        <taxon>Ecdysozoa</taxon>
        <taxon>Arthropoda</taxon>
        <taxon>Hexapoda</taxon>
        <taxon>Insecta</taxon>
        <taxon>Pterygota</taxon>
        <taxon>Neoptera</taxon>
        <taxon>Endopterygota</taxon>
        <taxon>Hymenoptera</taxon>
        <taxon>Apocrita</taxon>
        <taxon>Proctotrupomorpha</taxon>
        <taxon>Chalcidoidea</taxon>
        <taxon>Trichogrammatidae</taxon>
        <taxon>Trichogramma</taxon>
    </lineage>
</organism>
<reference evidence="1 2" key="1">
    <citation type="journal article" date="2024" name="bioRxiv">
        <title>A reference genome for Trichogramma kaykai: A tiny desert-dwelling parasitoid wasp with competing sex-ratio distorters.</title>
        <authorList>
            <person name="Culotta J."/>
            <person name="Lindsey A.R."/>
        </authorList>
    </citation>
    <scope>NUCLEOTIDE SEQUENCE [LARGE SCALE GENOMIC DNA]</scope>
    <source>
        <strain evidence="1 2">KSX58</strain>
    </source>
</reference>
<proteinExistence type="predicted"/>
<keyword evidence="2" id="KW-1185">Reference proteome</keyword>